<evidence type="ECO:0000313" key="1">
    <source>
        <dbReference type="EMBL" id="MPM22866.1"/>
    </source>
</evidence>
<dbReference type="AlphaFoldDB" id="A0A644Y2Y1"/>
<dbReference type="Pfam" id="PF12888">
    <property type="entry name" value="Lipid_bd"/>
    <property type="match status" value="1"/>
</dbReference>
<proteinExistence type="predicted"/>
<dbReference type="InterPro" id="IPR024404">
    <property type="entry name" value="Lipid-bd_put"/>
</dbReference>
<comment type="caution">
    <text evidence="1">The sequence shown here is derived from an EMBL/GenBank/DDBJ whole genome shotgun (WGS) entry which is preliminary data.</text>
</comment>
<dbReference type="PROSITE" id="PS51257">
    <property type="entry name" value="PROKAR_LIPOPROTEIN"/>
    <property type="match status" value="1"/>
</dbReference>
<dbReference type="EMBL" id="VSSQ01003902">
    <property type="protein sequence ID" value="MPM22866.1"/>
    <property type="molecule type" value="Genomic_DNA"/>
</dbReference>
<protein>
    <submittedName>
        <fullName evidence="1">Uncharacterized protein</fullName>
    </submittedName>
</protein>
<dbReference type="Gene3D" id="2.40.128.220">
    <property type="match status" value="1"/>
</dbReference>
<dbReference type="InterPro" id="IPR038668">
    <property type="entry name" value="Lipid-bd_sf"/>
</dbReference>
<name>A0A644Y2Y1_9ZZZZ</name>
<reference evidence="1" key="1">
    <citation type="submission" date="2019-08" db="EMBL/GenBank/DDBJ databases">
        <authorList>
            <person name="Kucharzyk K."/>
            <person name="Murdoch R.W."/>
            <person name="Higgins S."/>
            <person name="Loffler F."/>
        </authorList>
    </citation>
    <scope>NUCLEOTIDE SEQUENCE</scope>
</reference>
<accession>A0A644Y2Y1</accession>
<organism evidence="1">
    <name type="scientific">bioreactor metagenome</name>
    <dbReference type="NCBI Taxonomy" id="1076179"/>
    <lineage>
        <taxon>unclassified sequences</taxon>
        <taxon>metagenomes</taxon>
        <taxon>ecological metagenomes</taxon>
    </lineage>
</organism>
<sequence>MVEKMNKTIYIILLIVATVITSCQKDQEKIELNSSLNGEWEVTAYLGDTIHGAFPLIISSDFPLKIDSVTIGDTSKYFWNFQVKVSANHENGTFETRKSICENCSYGIGVKVFNGKIINSDSIYLEIQFEDDETPYGNTYQLKGHRVK</sequence>
<gene>
    <name evidence="1" type="ORF">SDC9_69325</name>
</gene>